<evidence type="ECO:0008006" key="3">
    <source>
        <dbReference type="Google" id="ProtNLM"/>
    </source>
</evidence>
<dbReference type="OrthoDB" id="68368at2"/>
<dbReference type="RefSeq" id="WP_119763220.1">
    <property type="nucleotide sequence ID" value="NZ_QYUJ01000014.1"/>
</dbReference>
<comment type="caution">
    <text evidence="1">The sequence shown here is derived from an EMBL/GenBank/DDBJ whole genome shotgun (WGS) entry which is preliminary data.</text>
</comment>
<accession>A0A418V6M3</accession>
<reference evidence="1 2" key="1">
    <citation type="submission" date="2018-09" db="EMBL/GenBank/DDBJ databases">
        <authorList>
            <person name="Zhu H."/>
        </authorList>
    </citation>
    <scope>NUCLEOTIDE SEQUENCE [LARGE SCALE GENOMIC DNA]</scope>
    <source>
        <strain evidence="1 2">K2S05-167</strain>
    </source>
</reference>
<dbReference type="SUPFAM" id="SSF48371">
    <property type="entry name" value="ARM repeat"/>
    <property type="match status" value="1"/>
</dbReference>
<dbReference type="Proteomes" id="UP000286287">
    <property type="component" value="Unassembled WGS sequence"/>
</dbReference>
<gene>
    <name evidence="1" type="ORF">D3875_09355</name>
</gene>
<organism evidence="1 2">
    <name type="scientific">Deinococcus cavernae</name>
    <dbReference type="NCBI Taxonomy" id="2320857"/>
    <lineage>
        <taxon>Bacteria</taxon>
        <taxon>Thermotogati</taxon>
        <taxon>Deinococcota</taxon>
        <taxon>Deinococci</taxon>
        <taxon>Deinococcales</taxon>
        <taxon>Deinococcaceae</taxon>
        <taxon>Deinococcus</taxon>
    </lineage>
</organism>
<name>A0A418V6M3_9DEIO</name>
<keyword evidence="2" id="KW-1185">Reference proteome</keyword>
<dbReference type="Gene3D" id="1.25.10.10">
    <property type="entry name" value="Leucine-rich Repeat Variant"/>
    <property type="match status" value="1"/>
</dbReference>
<dbReference type="InterPro" id="IPR016024">
    <property type="entry name" value="ARM-type_fold"/>
</dbReference>
<dbReference type="EMBL" id="QYUJ01000014">
    <property type="protein sequence ID" value="RJF71742.1"/>
    <property type="molecule type" value="Genomic_DNA"/>
</dbReference>
<proteinExistence type="predicted"/>
<evidence type="ECO:0000313" key="2">
    <source>
        <dbReference type="Proteomes" id="UP000286287"/>
    </source>
</evidence>
<sequence length="195" mass="21476">MNEPGHVSLPSRLTALELANLSLSQETQIRIAVAGHPNTAPFILGTLAAEFPAEVLSNPALPLLRLADPLMTHRWPDAALLALLRQPDAPDWIRKQALAHRKTELQVTLASHAHLTADEVSVLAKHPSWLVRARIATRDDLSQTILERLAGDLHYGVRLAVASRVNLPASSFQHLLTDTSRFVRQEARRRTQGAT</sequence>
<evidence type="ECO:0000313" key="1">
    <source>
        <dbReference type="EMBL" id="RJF71742.1"/>
    </source>
</evidence>
<dbReference type="AlphaFoldDB" id="A0A418V6M3"/>
<protein>
    <recommendedName>
        <fullName evidence="3">Leucine rich repeat variant</fullName>
    </recommendedName>
</protein>
<dbReference type="InterPro" id="IPR011989">
    <property type="entry name" value="ARM-like"/>
</dbReference>